<dbReference type="EMBL" id="CP042467">
    <property type="protein sequence ID" value="QED27239.1"/>
    <property type="molecule type" value="Genomic_DNA"/>
</dbReference>
<dbReference type="InterPro" id="IPR036155">
    <property type="entry name" value="Crypto/Photolyase_N_sf"/>
</dbReference>
<keyword evidence="8" id="KW-0238">DNA-binding</keyword>
<dbReference type="Gene3D" id="1.25.40.80">
    <property type="match status" value="1"/>
</dbReference>
<evidence type="ECO:0000256" key="8">
    <source>
        <dbReference type="ARBA" id="ARBA00023125"/>
    </source>
</evidence>
<dbReference type="OrthoDB" id="9772484at2"/>
<evidence type="ECO:0000256" key="12">
    <source>
        <dbReference type="ARBA" id="ARBA00033999"/>
    </source>
</evidence>
<evidence type="ECO:0000256" key="1">
    <source>
        <dbReference type="ARBA" id="ARBA00001974"/>
    </source>
</evidence>
<dbReference type="EC" id="4.1.99.3" evidence="3"/>
<keyword evidence="5" id="KW-0285">Flavoprotein</keyword>
<dbReference type="PANTHER" id="PTHR10211">
    <property type="entry name" value="DEOXYRIBODIPYRIMIDINE PHOTOLYASE"/>
    <property type="match status" value="1"/>
</dbReference>
<dbReference type="AlphaFoldDB" id="A0A5B8XUX5"/>
<proteinExistence type="inferred from homology"/>
<dbReference type="InterPro" id="IPR014729">
    <property type="entry name" value="Rossmann-like_a/b/a_fold"/>
</dbReference>
<evidence type="ECO:0000313" key="15">
    <source>
        <dbReference type="Proteomes" id="UP000321595"/>
    </source>
</evidence>
<evidence type="ECO:0000256" key="3">
    <source>
        <dbReference type="ARBA" id="ARBA00013149"/>
    </source>
</evidence>
<keyword evidence="15" id="KW-1185">Reference proteome</keyword>
<sequence length="489" mass="56356">MGVPQSRITSLNDKGLNTQGNYVLYWMIANRRMSHNFSLDRAIELAKAQNKPLVVLEALRLGYQWASERLHAFILEGMLDNMRDVAGADTDLTYLAYVEKEIPKGKGLLEHLAKNACAIVTDDFPCFMLPKMTAAAASKVNVKMEMVDSNGLYPMRIAPQVFLRAYDFRRHLQKELKPHFDDFPEPAPLEGLKLGQAEVDTGHWPMMDEVGLEDARSLVKELDLDHTVKPVDYRGGRQAALEALSAFKSRFKRYGEDRNHPDDDVASGLSVWLHFGHISTHEIFRELVPNFKVSQLAAKANGARAGWWGMDEHAESFLDELITWRELGFNMCALRPDDYYKYESLPDWAQQTLEEHASDPREWVYSLEEFEKAQTHDDVWNAAQNQLIREGRIHNYLRMLWGKKILHWSESPQVALEIMVELNNKYAVDGRDPNSYSGIFWVLGRYDRAWGPEREIFGKIRYMTSESAMSKLRMKEYVKRYTARQGSLL</sequence>
<evidence type="ECO:0000259" key="13">
    <source>
        <dbReference type="PROSITE" id="PS51645"/>
    </source>
</evidence>
<evidence type="ECO:0000313" key="14">
    <source>
        <dbReference type="EMBL" id="QED27239.1"/>
    </source>
</evidence>
<dbReference type="Gene3D" id="1.10.579.10">
    <property type="entry name" value="DNA Cyclobutane Dipyrimidine Photolyase, subunit A, domain 3"/>
    <property type="match status" value="1"/>
</dbReference>
<evidence type="ECO:0000256" key="2">
    <source>
        <dbReference type="ARBA" id="ARBA00006409"/>
    </source>
</evidence>
<reference evidence="14 15" key="1">
    <citation type="submission" date="2019-08" db="EMBL/GenBank/DDBJ databases">
        <authorList>
            <person name="Liang Q."/>
        </authorList>
    </citation>
    <scope>NUCLEOTIDE SEQUENCE [LARGE SCALE GENOMIC DNA]</scope>
    <source>
        <strain evidence="14 15">V1718</strain>
    </source>
</reference>
<comment type="cofactor">
    <cofactor evidence="1">
        <name>FAD</name>
        <dbReference type="ChEBI" id="CHEBI:57692"/>
    </cofactor>
</comment>
<evidence type="ECO:0000256" key="9">
    <source>
        <dbReference type="ARBA" id="ARBA00023204"/>
    </source>
</evidence>
<dbReference type="RefSeq" id="WP_146958924.1">
    <property type="nucleotide sequence ID" value="NZ_CP042467.1"/>
</dbReference>
<name>A0A5B8XUX5_9DELT</name>
<dbReference type="GO" id="GO:0003677">
    <property type="term" value="F:DNA binding"/>
    <property type="evidence" value="ECO:0007669"/>
    <property type="project" value="UniProtKB-KW"/>
</dbReference>
<dbReference type="GO" id="GO:0003904">
    <property type="term" value="F:deoxyribodipyrimidine photo-lyase activity"/>
    <property type="evidence" value="ECO:0007669"/>
    <property type="project" value="UniProtKB-EC"/>
</dbReference>
<dbReference type="PANTHER" id="PTHR10211:SF0">
    <property type="entry name" value="DEOXYRIBODIPYRIMIDINE PHOTO-LYASE"/>
    <property type="match status" value="1"/>
</dbReference>
<dbReference type="KEGG" id="bbae:FRD01_08285"/>
<evidence type="ECO:0000256" key="10">
    <source>
        <dbReference type="ARBA" id="ARBA00023239"/>
    </source>
</evidence>
<dbReference type="GO" id="GO:0000719">
    <property type="term" value="P:photoreactive repair"/>
    <property type="evidence" value="ECO:0007669"/>
    <property type="project" value="TreeGrafter"/>
</dbReference>
<organism evidence="14 15">
    <name type="scientific">Microvenator marinus</name>
    <dbReference type="NCBI Taxonomy" id="2600177"/>
    <lineage>
        <taxon>Bacteria</taxon>
        <taxon>Deltaproteobacteria</taxon>
        <taxon>Bradymonadales</taxon>
        <taxon>Microvenatoraceae</taxon>
        <taxon>Microvenator</taxon>
    </lineage>
</organism>
<dbReference type="FunFam" id="1.10.579.10:FF:000002">
    <property type="entry name" value="Deoxyribodipyrimidine photolyase"/>
    <property type="match status" value="1"/>
</dbReference>
<dbReference type="SUPFAM" id="SSF52425">
    <property type="entry name" value="Cryptochrome/photolyase, N-terminal domain"/>
    <property type="match status" value="1"/>
</dbReference>
<dbReference type="Gene3D" id="3.40.50.620">
    <property type="entry name" value="HUPs"/>
    <property type="match status" value="1"/>
</dbReference>
<dbReference type="Proteomes" id="UP000321595">
    <property type="component" value="Chromosome"/>
</dbReference>
<evidence type="ECO:0000256" key="6">
    <source>
        <dbReference type="ARBA" id="ARBA00022763"/>
    </source>
</evidence>
<keyword evidence="6" id="KW-0227">DNA damage</keyword>
<protein>
    <recommendedName>
        <fullName evidence="4">Deoxyribodipyrimidine photo-lyase</fullName>
        <ecNumber evidence="3">4.1.99.3</ecNumber>
    </recommendedName>
    <alternativeName>
        <fullName evidence="11">DNA photolyase</fullName>
    </alternativeName>
</protein>
<accession>A0A5B8XUX5</accession>
<dbReference type="InterPro" id="IPR052219">
    <property type="entry name" value="Photolyase_Class-2"/>
</dbReference>
<evidence type="ECO:0000256" key="5">
    <source>
        <dbReference type="ARBA" id="ARBA00022630"/>
    </source>
</evidence>
<evidence type="ECO:0000256" key="11">
    <source>
        <dbReference type="ARBA" id="ARBA00031671"/>
    </source>
</evidence>
<keyword evidence="10 14" id="KW-0456">Lyase</keyword>
<comment type="catalytic activity">
    <reaction evidence="12">
        <text>cyclobutadipyrimidine (in DNA) = 2 pyrimidine residues (in DNA).</text>
        <dbReference type="EC" id="4.1.99.3"/>
    </reaction>
</comment>
<dbReference type="InterPro" id="IPR036134">
    <property type="entry name" value="Crypto/Photolyase_FAD-like_sf"/>
</dbReference>
<dbReference type="InterPro" id="IPR006050">
    <property type="entry name" value="DNA_photolyase_N"/>
</dbReference>
<gene>
    <name evidence="14" type="ORF">FRD01_08285</name>
</gene>
<feature type="domain" description="Photolyase/cryptochrome alpha/beta" evidence="13">
    <location>
        <begin position="21"/>
        <end position="155"/>
    </location>
</feature>
<evidence type="ECO:0000256" key="7">
    <source>
        <dbReference type="ARBA" id="ARBA00022827"/>
    </source>
</evidence>
<dbReference type="SUPFAM" id="SSF48173">
    <property type="entry name" value="Cryptochrome/photolyase FAD-binding domain"/>
    <property type="match status" value="1"/>
</dbReference>
<evidence type="ECO:0000256" key="4">
    <source>
        <dbReference type="ARBA" id="ARBA00014046"/>
    </source>
</evidence>
<comment type="similarity">
    <text evidence="2">Belongs to the DNA photolyase class-2 family.</text>
</comment>
<keyword evidence="9" id="KW-0234">DNA repair</keyword>
<dbReference type="PROSITE" id="PS51645">
    <property type="entry name" value="PHR_CRY_ALPHA_BETA"/>
    <property type="match status" value="1"/>
</dbReference>
<keyword evidence="7" id="KW-0274">FAD</keyword>